<comment type="pathway">
    <text evidence="1">Protein modification; protein lipoylation via exogenous pathway; protein N(6)-(lipoyl)lysine from lipoate: step 2/2.</text>
</comment>
<evidence type="ECO:0000256" key="2">
    <source>
        <dbReference type="ARBA" id="ARBA00008242"/>
    </source>
</evidence>
<dbReference type="GO" id="GO:0005739">
    <property type="term" value="C:mitochondrion"/>
    <property type="evidence" value="ECO:0007669"/>
    <property type="project" value="TreeGrafter"/>
</dbReference>
<proteinExistence type="inferred from homology"/>
<dbReference type="PANTHER" id="PTHR12561:SF3">
    <property type="entry name" value="LIPOYLTRANSFERASE 1, MITOCHONDRIAL"/>
    <property type="match status" value="1"/>
</dbReference>
<evidence type="ECO:0000313" key="5">
    <source>
        <dbReference type="Proteomes" id="UP000076420"/>
    </source>
</evidence>
<gene>
    <name evidence="4" type="primary">106055891</name>
</gene>
<dbReference type="UniPathway" id="UPA00537">
    <property type="reaction ID" value="UER00595"/>
</dbReference>
<dbReference type="Proteomes" id="UP000076420">
    <property type="component" value="Unassembled WGS sequence"/>
</dbReference>
<dbReference type="OrthoDB" id="201621at2759"/>
<dbReference type="SUPFAM" id="SSF55681">
    <property type="entry name" value="Class II aaRS and biotin synthetases"/>
    <property type="match status" value="1"/>
</dbReference>
<evidence type="ECO:0000313" key="4">
    <source>
        <dbReference type="EnsemblMetazoa" id="BGLB017845-PA"/>
    </source>
</evidence>
<dbReference type="EnsemblMetazoa" id="BGLB017845-RA">
    <property type="protein sequence ID" value="BGLB017845-PA"/>
    <property type="gene ID" value="BGLB017845"/>
</dbReference>
<name>A0A2C9KDI7_BIOGL</name>
<organism evidence="4 5">
    <name type="scientific">Biomphalaria glabrata</name>
    <name type="common">Bloodfluke planorb</name>
    <name type="synonym">Freshwater snail</name>
    <dbReference type="NCBI Taxonomy" id="6526"/>
    <lineage>
        <taxon>Eukaryota</taxon>
        <taxon>Metazoa</taxon>
        <taxon>Spiralia</taxon>
        <taxon>Lophotrochozoa</taxon>
        <taxon>Mollusca</taxon>
        <taxon>Gastropoda</taxon>
        <taxon>Heterobranchia</taxon>
        <taxon>Euthyneura</taxon>
        <taxon>Panpulmonata</taxon>
        <taxon>Hygrophila</taxon>
        <taxon>Lymnaeoidea</taxon>
        <taxon>Planorbidae</taxon>
        <taxon>Biomphalaria</taxon>
    </lineage>
</organism>
<dbReference type="KEGG" id="bgt:106055891"/>
<dbReference type="PANTHER" id="PTHR12561">
    <property type="entry name" value="LIPOATE-PROTEIN LIGASE"/>
    <property type="match status" value="1"/>
</dbReference>
<dbReference type="Pfam" id="PF20700">
    <property type="entry name" value="Mutator"/>
    <property type="match status" value="1"/>
</dbReference>
<dbReference type="InterPro" id="IPR045864">
    <property type="entry name" value="aa-tRNA-synth_II/BPL/LPL"/>
</dbReference>
<dbReference type="GO" id="GO:0017118">
    <property type="term" value="F:lipoyltransferase activity"/>
    <property type="evidence" value="ECO:0007669"/>
    <property type="project" value="TreeGrafter"/>
</dbReference>
<accession>A0A2C9KDI7</accession>
<dbReference type="Gene3D" id="3.30.930.10">
    <property type="entry name" value="Bira Bifunctional Protein, Domain 2"/>
    <property type="match status" value="1"/>
</dbReference>
<dbReference type="STRING" id="6526.A0A2C9KDI7"/>
<dbReference type="Pfam" id="PF21948">
    <property type="entry name" value="LplA-B_cat"/>
    <property type="match status" value="1"/>
</dbReference>
<dbReference type="InterPro" id="IPR004562">
    <property type="entry name" value="LipoylTrfase_LipoateP_Ligase"/>
</dbReference>
<evidence type="ECO:0000256" key="1">
    <source>
        <dbReference type="ARBA" id="ARBA00005085"/>
    </source>
</evidence>
<dbReference type="Gene3D" id="3.30.390.50">
    <property type="entry name" value="CO dehydrogenase flavoprotein, C-terminal domain"/>
    <property type="match status" value="1"/>
</dbReference>
<dbReference type="PROSITE" id="PS51733">
    <property type="entry name" value="BPL_LPL_CATALYTIC"/>
    <property type="match status" value="1"/>
</dbReference>
<reference evidence="4" key="1">
    <citation type="submission" date="2020-05" db="UniProtKB">
        <authorList>
            <consortium name="EnsemblMetazoa"/>
        </authorList>
    </citation>
    <scope>IDENTIFICATION</scope>
    <source>
        <strain evidence="4">BB02</strain>
    </source>
</reference>
<feature type="domain" description="BPL/LPL catalytic" evidence="3">
    <location>
        <begin position="326"/>
        <end position="507"/>
    </location>
</feature>
<sequence length="664" mass="74759">MKKTVTELREVSDVSVDVTWQGRGHSSHLGVVTAISVENGKCIDTEILSNICKACQHFEKRKGTVKYESWRLQHNCKINHADSAGAMEAAGAVNIFMHSVETRNIRYTQYLGDGDSSSYKKVVDSKPYGEKPIEKLECIGHVHKRCGTKLRRLVNENKGRKFDDGKGISGMGRLTSKKIDTLQNYFGLAVCQNSGNLAEMKADVKAVLFHVGSSEKIPRHDYCPDNSWCKYKLDPKSYKHKNGLPKAVITFLEPVFEDLANEELLRKCTHGKKQNRNENLNKLIWEDVLKSCVEAVSLNIKTNACQKVIATSCEICFKALHCKMLRCGGTIQLLYLVDIRIRGLRQTSPSPEIEKSILLEGAQHSYCSLAERASGGGTVYHDEGNLNLSFLMSRPRYNRRANLDLIVEALVRKWDIDLAVNQRNDIMLERFYKVSGTAARLGRAQSFHHCTLLMSVDQGMLLKSLDSPMLGVESKATKSVPSSVMNLKDKVPEMTFELLSEVIGQHFLSGSHSPHNADKFEFIHPLDNIKYPGVDKILARLLSWQWIYGKTPAFTIHRKFVGVAFHELCTLEVVIKAEQGKLTSLTVALQNDIVKDKLDSFVQSTLSFYTNYFLREEVLLTPQSISDMQQKYSKIVSETFSNSPEAIQLAKWLSDSVTSCFNFV</sequence>
<dbReference type="AlphaFoldDB" id="A0A2C9KDI7"/>
<dbReference type="VEuPathDB" id="VectorBase:BGLB017845"/>
<comment type="similarity">
    <text evidence="2">Belongs to the LplA family.</text>
</comment>
<evidence type="ECO:0000259" key="3">
    <source>
        <dbReference type="PROSITE" id="PS51733"/>
    </source>
</evidence>
<dbReference type="GO" id="GO:0009249">
    <property type="term" value="P:protein lipoylation"/>
    <property type="evidence" value="ECO:0007669"/>
    <property type="project" value="InterPro"/>
</dbReference>
<dbReference type="InterPro" id="IPR004143">
    <property type="entry name" value="BPL_LPL_catalytic"/>
</dbReference>
<dbReference type="VEuPathDB" id="VectorBase:BGLAX_051891"/>
<protein>
    <recommendedName>
        <fullName evidence="3">BPL/LPL catalytic domain-containing protein</fullName>
    </recommendedName>
</protein>
<dbReference type="InterPro" id="IPR049012">
    <property type="entry name" value="Mutator_transp_dom"/>
</dbReference>
<dbReference type="VEuPathDB" id="VectorBase:BGLAX_043859"/>